<gene>
    <name evidence="4" type="primary">sigJ</name>
    <name evidence="4" type="ORF">H8L32_04910</name>
</gene>
<dbReference type="NCBIfam" id="NF007214">
    <property type="entry name" value="PRK09636.1"/>
    <property type="match status" value="1"/>
</dbReference>
<dbReference type="InterPro" id="IPR014284">
    <property type="entry name" value="RNA_pol_sigma-70_dom"/>
</dbReference>
<dbReference type="Proteomes" id="UP000650424">
    <property type="component" value="Unassembled WGS sequence"/>
</dbReference>
<dbReference type="InterPro" id="IPR007627">
    <property type="entry name" value="RNA_pol_sigma70_r2"/>
</dbReference>
<dbReference type="InterPro" id="IPR013325">
    <property type="entry name" value="RNA_pol_sigma_r2"/>
</dbReference>
<dbReference type="InterPro" id="IPR052704">
    <property type="entry name" value="ECF_Sigma-70_Domain"/>
</dbReference>
<dbReference type="NCBIfam" id="TIGR02937">
    <property type="entry name" value="sigma70-ECF"/>
    <property type="match status" value="1"/>
</dbReference>
<dbReference type="EMBL" id="JACOGF010000002">
    <property type="protein sequence ID" value="MBC3916807.1"/>
    <property type="molecule type" value="Genomic_DNA"/>
</dbReference>
<dbReference type="InterPro" id="IPR036388">
    <property type="entry name" value="WH-like_DNA-bd_sf"/>
</dbReference>
<keyword evidence="5" id="KW-1185">Reference proteome</keyword>
<reference evidence="4 5" key="1">
    <citation type="submission" date="2020-08" db="EMBL/GenBank/DDBJ databases">
        <title>Novel species isolated from subtropical streams in China.</title>
        <authorList>
            <person name="Lu H."/>
        </authorList>
    </citation>
    <scope>NUCLEOTIDE SEQUENCE [LARGE SCALE GENOMIC DNA]</scope>
    <source>
        <strain evidence="4 5">CY18W</strain>
    </source>
</reference>
<proteinExistence type="predicted"/>
<dbReference type="SUPFAM" id="SSF54427">
    <property type="entry name" value="NTF2-like"/>
    <property type="match status" value="1"/>
</dbReference>
<dbReference type="SUPFAM" id="SSF88659">
    <property type="entry name" value="Sigma3 and sigma4 domains of RNA polymerase sigma factors"/>
    <property type="match status" value="1"/>
</dbReference>
<comment type="caution">
    <text evidence="4">The sequence shown here is derived from an EMBL/GenBank/DDBJ whole genome shotgun (WGS) entry which is preliminary data.</text>
</comment>
<sequence length="299" mass="34083">MINRLQSFTDHKPRLFGIAYRMLASRAEAEDLVQNTYLRWHALSEDEVLQIREPQAWLVTVISRLCVDRLRVLKRERENYTGPWLPEPMIEVDSQTPELLAEFSSDVSLAFLTMLERLSAEERAAFLLHQVFDVDYPEVAGMLNKTAAACRQLVHRAKERVLQDKPRFQISRDHHRQLLQRFTLAAQSGDLKALNTLFADDAQMIGDGGGKVASVNRILHGVARISRLFHVISRTYPQRMQFVEVSINGEPGLLRFIDGKLDATISIVSDGEKILDLYTIRNPDKLQAYQGMTLPATTI</sequence>
<dbReference type="InterPro" id="IPR013249">
    <property type="entry name" value="RNA_pol_sigma70_r4_t2"/>
</dbReference>
<dbReference type="PANTHER" id="PTHR30173">
    <property type="entry name" value="SIGMA 19 FACTOR"/>
    <property type="match status" value="1"/>
</dbReference>
<evidence type="ECO:0000313" key="5">
    <source>
        <dbReference type="Proteomes" id="UP000650424"/>
    </source>
</evidence>
<evidence type="ECO:0000259" key="2">
    <source>
        <dbReference type="Pfam" id="PF04542"/>
    </source>
</evidence>
<dbReference type="PANTHER" id="PTHR30173:SF36">
    <property type="entry name" value="ECF RNA POLYMERASE SIGMA FACTOR SIGJ"/>
    <property type="match status" value="1"/>
</dbReference>
<evidence type="ECO:0000259" key="3">
    <source>
        <dbReference type="Pfam" id="PF08281"/>
    </source>
</evidence>
<dbReference type="Pfam" id="PF08281">
    <property type="entry name" value="Sigma70_r4_2"/>
    <property type="match status" value="1"/>
</dbReference>
<dbReference type="RefSeq" id="WP_186946041.1">
    <property type="nucleotide sequence ID" value="NZ_JACOGF010000002.1"/>
</dbReference>
<dbReference type="Gene3D" id="3.10.450.50">
    <property type="match status" value="1"/>
</dbReference>
<dbReference type="InterPro" id="IPR032710">
    <property type="entry name" value="NTF2-like_dom_sf"/>
</dbReference>
<organism evidence="4 5">
    <name type="scientific">Undibacterium hunanense</name>
    <dbReference type="NCBI Taxonomy" id="2762292"/>
    <lineage>
        <taxon>Bacteria</taxon>
        <taxon>Pseudomonadati</taxon>
        <taxon>Pseudomonadota</taxon>
        <taxon>Betaproteobacteria</taxon>
        <taxon>Burkholderiales</taxon>
        <taxon>Oxalobacteraceae</taxon>
        <taxon>Undibacterium</taxon>
    </lineage>
</organism>
<dbReference type="SUPFAM" id="SSF88946">
    <property type="entry name" value="Sigma2 domain of RNA polymerase sigma factors"/>
    <property type="match status" value="1"/>
</dbReference>
<dbReference type="InterPro" id="IPR013324">
    <property type="entry name" value="RNA_pol_sigma_r3/r4-like"/>
</dbReference>
<feature type="domain" description="RNA polymerase sigma-70 region 2" evidence="2">
    <location>
        <begin position="8"/>
        <end position="75"/>
    </location>
</feature>
<dbReference type="Gene3D" id="1.10.1740.10">
    <property type="match status" value="1"/>
</dbReference>
<protein>
    <submittedName>
        <fullName evidence="4">RNA polymerase sigma factor SigJ</fullName>
    </submittedName>
</protein>
<dbReference type="Pfam" id="PF04542">
    <property type="entry name" value="Sigma70_r2"/>
    <property type="match status" value="1"/>
</dbReference>
<comment type="subunit">
    <text evidence="1">Interacts transiently with the RNA polymerase catalytic core formed by RpoA, RpoB, RpoC and RpoZ (2 alpha, 1 beta, 1 beta' and 1 omega subunit) to form the RNA polymerase holoenzyme that can initiate transcription.</text>
</comment>
<name>A0ABR6ZLP1_9BURK</name>
<accession>A0ABR6ZLP1</accession>
<feature type="domain" description="RNA polymerase sigma factor 70 region 4 type 2" evidence="3">
    <location>
        <begin position="109"/>
        <end position="160"/>
    </location>
</feature>
<evidence type="ECO:0000256" key="1">
    <source>
        <dbReference type="ARBA" id="ARBA00011344"/>
    </source>
</evidence>
<evidence type="ECO:0000313" key="4">
    <source>
        <dbReference type="EMBL" id="MBC3916807.1"/>
    </source>
</evidence>
<dbReference type="Gene3D" id="1.10.10.10">
    <property type="entry name" value="Winged helix-like DNA-binding domain superfamily/Winged helix DNA-binding domain"/>
    <property type="match status" value="1"/>
</dbReference>